<dbReference type="InterPro" id="IPR041522">
    <property type="entry name" value="CdaR_GGDEF"/>
</dbReference>
<comment type="similarity">
    <text evidence="1">Belongs to the CdaR family.</text>
</comment>
<dbReference type="HOGENOM" id="CLU_058212_1_0_9"/>
<dbReference type="Proteomes" id="UP000008457">
    <property type="component" value="Chromosome"/>
</dbReference>
<keyword evidence="5" id="KW-1185">Reference proteome</keyword>
<dbReference type="InterPro" id="IPR025736">
    <property type="entry name" value="PucR_C-HTH_dom"/>
</dbReference>
<evidence type="ECO:0000313" key="5">
    <source>
        <dbReference type="Proteomes" id="UP000008457"/>
    </source>
</evidence>
<evidence type="ECO:0000259" key="2">
    <source>
        <dbReference type="Pfam" id="PF13556"/>
    </source>
</evidence>
<dbReference type="Gene3D" id="1.10.10.2840">
    <property type="entry name" value="PucR C-terminal helix-turn-helix domain"/>
    <property type="match status" value="1"/>
</dbReference>
<dbReference type="PANTHER" id="PTHR33744:SF15">
    <property type="entry name" value="CARBOHYDRATE DIACID REGULATOR"/>
    <property type="match status" value="1"/>
</dbReference>
<dbReference type="InterPro" id="IPR042070">
    <property type="entry name" value="PucR_C-HTH_sf"/>
</dbReference>
<dbReference type="InterPro" id="IPR009057">
    <property type="entry name" value="Homeodomain-like_sf"/>
</dbReference>
<feature type="domain" description="CdaR GGDEF-like" evidence="3">
    <location>
        <begin position="144"/>
        <end position="248"/>
    </location>
</feature>
<reference evidence="5" key="1">
    <citation type="submission" date="2010-11" db="EMBL/GenBank/DDBJ databases">
        <title>The complete genome of Mahella australiensis DSM 15567.</title>
        <authorList>
            <consortium name="US DOE Joint Genome Institute (JGI-PGF)"/>
            <person name="Lucas S."/>
            <person name="Copeland A."/>
            <person name="Lapidus A."/>
            <person name="Bruce D."/>
            <person name="Goodwin L."/>
            <person name="Pitluck S."/>
            <person name="Kyrpides N."/>
            <person name="Mavromatis K."/>
            <person name="Pagani I."/>
            <person name="Ivanova N."/>
            <person name="Teshima H."/>
            <person name="Brettin T."/>
            <person name="Detter J.C."/>
            <person name="Han C."/>
            <person name="Tapia R."/>
            <person name="Land M."/>
            <person name="Hauser L."/>
            <person name="Markowitz V."/>
            <person name="Cheng J.-F."/>
            <person name="Hugenholtz P."/>
            <person name="Woyke T."/>
            <person name="Wu D."/>
            <person name="Spring S."/>
            <person name="Pukall R."/>
            <person name="Steenblock K."/>
            <person name="Schneider S."/>
            <person name="Klenk H.-P."/>
            <person name="Eisen J.A."/>
        </authorList>
    </citation>
    <scope>NUCLEOTIDE SEQUENCE [LARGE SCALE GENOMIC DNA]</scope>
    <source>
        <strain evidence="5">DSM 15567 / CIP 107919 / 50-1 BON</strain>
    </source>
</reference>
<evidence type="ECO:0000313" key="4">
    <source>
        <dbReference type="EMBL" id="AEE95859.1"/>
    </source>
</evidence>
<sequence length="366" mass="42193">MLTNKQMQQLVEDAAFNLSIPISLIETGGNILASSRKDQIRAIDDIVQAEGDIIAKAGFMVKDGVSYYAVSLSNYKPLYIRMDGQGEVVRRYCYLFKALLELYDKMPEQHLTKEQFIHRLLLDQVPPADVPVYLDDFRVERKLKRCVYLIMADDKEDEVYSVLSKAFPRSHKDIIIRMDTKNIVLVKAIEDEEDEATTADDLIQMGLAISESMLNELSVNVIVGVGSIKDDIMQIRQSYIEAQKAIDIGRAFDNGKKGLYVYDKLFIEKLLFNISPEKCQEFYDRVFKGEEFDFLNEAMIQTVQKLFENSLNLSETSRQLYIHRNTLVYRLDKIQKYTGLDLRNFDDAVTFKLGLMIGRYLGYIKN</sequence>
<dbReference type="SUPFAM" id="SSF46689">
    <property type="entry name" value="Homeodomain-like"/>
    <property type="match status" value="1"/>
</dbReference>
<dbReference type="EMBL" id="CP002360">
    <property type="protein sequence ID" value="AEE95859.1"/>
    <property type="molecule type" value="Genomic_DNA"/>
</dbReference>
<dbReference type="PANTHER" id="PTHR33744">
    <property type="entry name" value="CARBOHYDRATE DIACID REGULATOR"/>
    <property type="match status" value="1"/>
</dbReference>
<dbReference type="Pfam" id="PF13556">
    <property type="entry name" value="HTH_30"/>
    <property type="match status" value="1"/>
</dbReference>
<feature type="domain" description="PucR C-terminal helix-turn-helix" evidence="2">
    <location>
        <begin position="300"/>
        <end position="356"/>
    </location>
</feature>
<dbReference type="RefSeq" id="WP_013780292.1">
    <property type="nucleotide sequence ID" value="NC_015520.1"/>
</dbReference>
<dbReference type="Pfam" id="PF17853">
    <property type="entry name" value="GGDEF_2"/>
    <property type="match status" value="1"/>
</dbReference>
<dbReference type="eggNOG" id="COG3835">
    <property type="taxonomic scope" value="Bacteria"/>
</dbReference>
<dbReference type="STRING" id="697281.Mahau_0656"/>
<proteinExistence type="inferred from homology"/>
<evidence type="ECO:0000256" key="1">
    <source>
        <dbReference type="ARBA" id="ARBA00006754"/>
    </source>
</evidence>
<gene>
    <name evidence="4" type="ordered locus">Mahau_0656</name>
</gene>
<organism evidence="4 5">
    <name type="scientific">Mahella australiensis (strain DSM 15567 / CIP 107919 / 50-1 BON)</name>
    <dbReference type="NCBI Taxonomy" id="697281"/>
    <lineage>
        <taxon>Bacteria</taxon>
        <taxon>Bacillati</taxon>
        <taxon>Bacillota</taxon>
        <taxon>Clostridia</taxon>
        <taxon>Thermoanaerobacterales</taxon>
        <taxon>Thermoanaerobacterales Family IV. Incertae Sedis</taxon>
        <taxon>Mahella</taxon>
    </lineage>
</organism>
<dbReference type="KEGG" id="mas:Mahau_0656"/>
<dbReference type="OrthoDB" id="143422at2"/>
<dbReference type="InterPro" id="IPR051448">
    <property type="entry name" value="CdaR-like_regulators"/>
</dbReference>
<accession>F4A0I0</accession>
<name>F4A0I0_MAHA5</name>
<protein>
    <submittedName>
        <fullName evidence="4">Transcriptional regulator, CdaR</fullName>
    </submittedName>
</protein>
<evidence type="ECO:0000259" key="3">
    <source>
        <dbReference type="Pfam" id="PF17853"/>
    </source>
</evidence>
<dbReference type="AlphaFoldDB" id="F4A0I0"/>
<reference evidence="4 5" key="2">
    <citation type="journal article" date="2011" name="Stand. Genomic Sci.">
        <title>Complete genome sequence of Mahella australiensis type strain (50-1 BON).</title>
        <authorList>
            <person name="Sikorski J."/>
            <person name="Teshima H."/>
            <person name="Nolan M."/>
            <person name="Lucas S."/>
            <person name="Hammon N."/>
            <person name="Deshpande S."/>
            <person name="Cheng J.F."/>
            <person name="Pitluck S."/>
            <person name="Liolios K."/>
            <person name="Pagani I."/>
            <person name="Ivanova N."/>
            <person name="Huntemann M."/>
            <person name="Mavromatis K."/>
            <person name="Ovchinikova G."/>
            <person name="Pati A."/>
            <person name="Tapia R."/>
            <person name="Han C."/>
            <person name="Goodwin L."/>
            <person name="Chen A."/>
            <person name="Palaniappan K."/>
            <person name="Land M."/>
            <person name="Hauser L."/>
            <person name="Ngatchou-Djao O.D."/>
            <person name="Rohde M."/>
            <person name="Pukall R."/>
            <person name="Spring S."/>
            <person name="Abt B."/>
            <person name="Goker M."/>
            <person name="Detter J.C."/>
            <person name="Woyke T."/>
            <person name="Bristow J."/>
            <person name="Markowitz V."/>
            <person name="Hugenholtz P."/>
            <person name="Eisen J.A."/>
            <person name="Kyrpides N.C."/>
            <person name="Klenk H.P."/>
            <person name="Lapidus A."/>
        </authorList>
    </citation>
    <scope>NUCLEOTIDE SEQUENCE [LARGE SCALE GENOMIC DNA]</scope>
    <source>
        <strain evidence="5">DSM 15567 / CIP 107919 / 50-1 BON</strain>
    </source>
</reference>